<sequence>MPSFGEVQKNNTSLNLSFVPIAIFAGGTSGIGRATAEAFAHSIQGNAHIILLGRNKTAAANILSNLPKPSLPGAVHEFVECDLSLMKNVEEVTNNLRSRLPRLNYLVLSSGTLNFYGRDETTEGIDKKLAVAYYARWKLIQGLTSLLQKAKDEGQDASVLSVLAPTSEGRIDFDDLGLKKNYGASTYMSSSATYNDLMLEAFSERNPELTFTHIYPGIVRTPLLGNIFTHWALAPVNWVLNIVTYPFSLAPERNQNGDDIGKSIYSDSKESRDRLWEHTEKEIQRAIGLMTQITLTPVTSPAAMIYHPASNVLQSTVSPNYTDSVAHPPTSTPHWPGTTTESIRVIPEELVCASQYVVTYDEPFLRFTESCRLVNTPAVQWVHYLLGACIALDPSPNREQGAHLFELDDPHIVWLGLVEGIPQHRAPRSTATPQVAVSPLTHHPSRPLQPRSRPLLAGGLFSSAPTMFSAVIHPSEHARSTGDSHPALRRRAFVANLPVLIILL</sequence>
<name>A0AAD5YH21_9APHY</name>
<dbReference type="PANTHER" id="PTHR47534:SF3">
    <property type="entry name" value="ALCOHOL DEHYDROGENASE-LIKE C-TERMINAL DOMAIN-CONTAINING PROTEIN"/>
    <property type="match status" value="1"/>
</dbReference>
<evidence type="ECO:0000313" key="3">
    <source>
        <dbReference type="Proteomes" id="UP001212997"/>
    </source>
</evidence>
<keyword evidence="3" id="KW-1185">Reference proteome</keyword>
<keyword evidence="1" id="KW-0560">Oxidoreductase</keyword>
<dbReference type="Gene3D" id="3.40.50.720">
    <property type="entry name" value="NAD(P)-binding Rossmann-like Domain"/>
    <property type="match status" value="1"/>
</dbReference>
<evidence type="ECO:0000256" key="1">
    <source>
        <dbReference type="ARBA" id="ARBA00023002"/>
    </source>
</evidence>
<dbReference type="AlphaFoldDB" id="A0AAD5YH21"/>
<dbReference type="InterPro" id="IPR002347">
    <property type="entry name" value="SDR_fam"/>
</dbReference>
<dbReference type="SUPFAM" id="SSF51735">
    <property type="entry name" value="NAD(P)-binding Rossmann-fold domains"/>
    <property type="match status" value="1"/>
</dbReference>
<protein>
    <submittedName>
        <fullName evidence="2">Uncharacterized protein</fullName>
    </submittedName>
</protein>
<dbReference type="PANTHER" id="PTHR47534">
    <property type="entry name" value="YALI0E05731P"/>
    <property type="match status" value="1"/>
</dbReference>
<comment type="caution">
    <text evidence="2">The sequence shown here is derived from an EMBL/GenBank/DDBJ whole genome shotgun (WGS) entry which is preliminary data.</text>
</comment>
<reference evidence="2" key="1">
    <citation type="submission" date="2022-07" db="EMBL/GenBank/DDBJ databases">
        <title>Genome Sequence of Physisporinus lineatus.</title>
        <authorList>
            <person name="Buettner E."/>
        </authorList>
    </citation>
    <scope>NUCLEOTIDE SEQUENCE</scope>
    <source>
        <strain evidence="2">VT162</strain>
    </source>
</reference>
<gene>
    <name evidence="2" type="ORF">NLI96_g2949</name>
</gene>
<organism evidence="2 3">
    <name type="scientific">Meripilus lineatus</name>
    <dbReference type="NCBI Taxonomy" id="2056292"/>
    <lineage>
        <taxon>Eukaryota</taxon>
        <taxon>Fungi</taxon>
        <taxon>Dikarya</taxon>
        <taxon>Basidiomycota</taxon>
        <taxon>Agaricomycotina</taxon>
        <taxon>Agaricomycetes</taxon>
        <taxon>Polyporales</taxon>
        <taxon>Meripilaceae</taxon>
        <taxon>Meripilus</taxon>
    </lineage>
</organism>
<dbReference type="Proteomes" id="UP001212997">
    <property type="component" value="Unassembled WGS sequence"/>
</dbReference>
<dbReference type="EMBL" id="JANAWD010000070">
    <property type="protein sequence ID" value="KAJ3488288.1"/>
    <property type="molecule type" value="Genomic_DNA"/>
</dbReference>
<dbReference type="Pfam" id="PF00106">
    <property type="entry name" value="adh_short"/>
    <property type="match status" value="1"/>
</dbReference>
<evidence type="ECO:0000313" key="2">
    <source>
        <dbReference type="EMBL" id="KAJ3488288.1"/>
    </source>
</evidence>
<proteinExistence type="predicted"/>
<dbReference type="GO" id="GO:0016491">
    <property type="term" value="F:oxidoreductase activity"/>
    <property type="evidence" value="ECO:0007669"/>
    <property type="project" value="UniProtKB-KW"/>
</dbReference>
<accession>A0AAD5YH21</accession>
<dbReference type="InterPro" id="IPR036291">
    <property type="entry name" value="NAD(P)-bd_dom_sf"/>
</dbReference>
<dbReference type="InterPro" id="IPR052228">
    <property type="entry name" value="Sec_Metab_Biosynth_Oxidored"/>
</dbReference>
<dbReference type="PRINTS" id="PR00081">
    <property type="entry name" value="GDHRDH"/>
</dbReference>